<dbReference type="RefSeq" id="WP_050753629.1">
    <property type="nucleotide sequence ID" value="NZ_JQKC01000002.1"/>
</dbReference>
<proteinExistence type="predicted"/>
<dbReference type="Proteomes" id="UP000036923">
    <property type="component" value="Unassembled WGS sequence"/>
</dbReference>
<evidence type="ECO:0000313" key="3">
    <source>
        <dbReference type="Proteomes" id="UP000036923"/>
    </source>
</evidence>
<dbReference type="Gene3D" id="3.90.550.10">
    <property type="entry name" value="Spore Coat Polysaccharide Biosynthesis Protein SpsA, Chain A"/>
    <property type="match status" value="1"/>
</dbReference>
<organism evidence="2 3">
    <name type="scientific">Pseudobacteroides cellulosolvens ATCC 35603 = DSM 2933</name>
    <dbReference type="NCBI Taxonomy" id="398512"/>
    <lineage>
        <taxon>Bacteria</taxon>
        <taxon>Bacillati</taxon>
        <taxon>Bacillota</taxon>
        <taxon>Clostridia</taxon>
        <taxon>Eubacteriales</taxon>
        <taxon>Oscillospiraceae</taxon>
        <taxon>Pseudobacteroides</taxon>
    </lineage>
</organism>
<reference evidence="3" key="1">
    <citation type="submission" date="2015-07" db="EMBL/GenBank/DDBJ databases">
        <title>Near-Complete Genome Sequence of the Cellulolytic Bacterium Bacteroides (Pseudobacteroides) cellulosolvens ATCC 35603.</title>
        <authorList>
            <person name="Dassa B."/>
            <person name="Utturkar S.M."/>
            <person name="Klingeman D.M."/>
            <person name="Hurt R.A."/>
            <person name="Keller M."/>
            <person name="Xu J."/>
            <person name="Reddy Y.H.K."/>
            <person name="Borovok I."/>
            <person name="Grinberg I.R."/>
            <person name="Lamed R."/>
            <person name="Zhivin O."/>
            <person name="Bayer E.A."/>
            <person name="Brown S.D."/>
        </authorList>
    </citation>
    <scope>NUCLEOTIDE SEQUENCE [LARGE SCALE GENOMIC DNA]</scope>
    <source>
        <strain evidence="3">DSM 2933</strain>
    </source>
</reference>
<keyword evidence="1" id="KW-1133">Transmembrane helix</keyword>
<dbReference type="STRING" id="398512.Bccel_3908"/>
<dbReference type="eggNOG" id="ENOG5033FVM">
    <property type="taxonomic scope" value="Bacteria"/>
</dbReference>
<dbReference type="EMBL" id="LGTC01000001">
    <property type="protein sequence ID" value="KNY28634.1"/>
    <property type="molecule type" value="Genomic_DNA"/>
</dbReference>
<dbReference type="SUPFAM" id="SSF53448">
    <property type="entry name" value="Nucleotide-diphospho-sugar transferases"/>
    <property type="match status" value="1"/>
</dbReference>
<keyword evidence="1" id="KW-0472">Membrane</keyword>
<dbReference type="OrthoDB" id="2990399at2"/>
<evidence type="ECO:0000313" key="2">
    <source>
        <dbReference type="EMBL" id="KNY28634.1"/>
    </source>
</evidence>
<protein>
    <recommendedName>
        <fullName evidence="4">Glycosyl transferase family 2</fullName>
    </recommendedName>
</protein>
<feature type="transmembrane region" description="Helical" evidence="1">
    <location>
        <begin position="6"/>
        <end position="26"/>
    </location>
</feature>
<keyword evidence="1" id="KW-0812">Transmembrane</keyword>
<gene>
    <name evidence="2" type="ORF">Bccel_3908</name>
</gene>
<sequence>MFDLIPEILLYLFAVYGMLSLIISAIESITKRKNIKNPGVKLVILLKNQQDTVEGVIRTILAAETSRDIVSDGKLYIVDMGSQDETLKILKKLKRNYDMIEIFDMNDKELIFKEI</sequence>
<accession>A0A0L6JSD8</accession>
<comment type="caution">
    <text evidence="2">The sequence shown here is derived from an EMBL/GenBank/DDBJ whole genome shotgun (WGS) entry which is preliminary data.</text>
</comment>
<name>A0A0L6JSD8_9FIRM</name>
<keyword evidence="3" id="KW-1185">Reference proteome</keyword>
<dbReference type="AlphaFoldDB" id="A0A0L6JSD8"/>
<dbReference type="InterPro" id="IPR029044">
    <property type="entry name" value="Nucleotide-diphossugar_trans"/>
</dbReference>
<evidence type="ECO:0000256" key="1">
    <source>
        <dbReference type="SAM" id="Phobius"/>
    </source>
</evidence>
<evidence type="ECO:0008006" key="4">
    <source>
        <dbReference type="Google" id="ProtNLM"/>
    </source>
</evidence>